<dbReference type="PROSITE" id="PS50977">
    <property type="entry name" value="HTH_TETR_2"/>
    <property type="match status" value="1"/>
</dbReference>
<dbReference type="RefSeq" id="WP_188683897.1">
    <property type="nucleotide sequence ID" value="NZ_BMKX01000001.1"/>
</dbReference>
<evidence type="ECO:0000256" key="1">
    <source>
        <dbReference type="ARBA" id="ARBA00023125"/>
    </source>
</evidence>
<dbReference type="Pfam" id="PF00440">
    <property type="entry name" value="TetR_N"/>
    <property type="match status" value="1"/>
</dbReference>
<dbReference type="EMBL" id="BMKX01000001">
    <property type="protein sequence ID" value="GGJ52116.1"/>
    <property type="molecule type" value="Genomic_DNA"/>
</dbReference>
<comment type="caution">
    <text evidence="5">The sequence shown here is derived from an EMBL/GenBank/DDBJ whole genome shotgun (WGS) entry which is preliminary data.</text>
</comment>
<organism evidence="5 6">
    <name type="scientific">Glutamicibacter ardleyensis</name>
    <dbReference type="NCBI Taxonomy" id="225894"/>
    <lineage>
        <taxon>Bacteria</taxon>
        <taxon>Bacillati</taxon>
        <taxon>Actinomycetota</taxon>
        <taxon>Actinomycetes</taxon>
        <taxon>Micrococcales</taxon>
        <taxon>Micrococcaceae</taxon>
        <taxon>Glutamicibacter</taxon>
    </lineage>
</organism>
<sequence length="70" mass="8125">MENLTDEVPLWRGSDQSERDKQRRRQLSDTALQAYATTGYSAATVQEVRRQAHVSTRSFYELYADKSELL</sequence>
<evidence type="ECO:0000313" key="6">
    <source>
        <dbReference type="Proteomes" id="UP000606115"/>
    </source>
</evidence>
<evidence type="ECO:0000259" key="4">
    <source>
        <dbReference type="PROSITE" id="PS50977"/>
    </source>
</evidence>
<reference evidence="6" key="1">
    <citation type="journal article" date="2019" name="Int. J. Syst. Evol. Microbiol.">
        <title>The Global Catalogue of Microorganisms (GCM) 10K type strain sequencing project: providing services to taxonomists for standard genome sequencing and annotation.</title>
        <authorList>
            <consortium name="The Broad Institute Genomics Platform"/>
            <consortium name="The Broad Institute Genome Sequencing Center for Infectious Disease"/>
            <person name="Wu L."/>
            <person name="Ma J."/>
        </authorList>
    </citation>
    <scope>NUCLEOTIDE SEQUENCE [LARGE SCALE GENOMIC DNA]</scope>
    <source>
        <strain evidence="6">CGMCC 1.3685</strain>
    </source>
</reference>
<dbReference type="SUPFAM" id="SSF46689">
    <property type="entry name" value="Homeodomain-like"/>
    <property type="match status" value="1"/>
</dbReference>
<dbReference type="Gene3D" id="1.10.10.60">
    <property type="entry name" value="Homeodomain-like"/>
    <property type="match status" value="1"/>
</dbReference>
<dbReference type="Proteomes" id="UP000606115">
    <property type="component" value="Unassembled WGS sequence"/>
</dbReference>
<evidence type="ECO:0000256" key="3">
    <source>
        <dbReference type="SAM" id="MobiDB-lite"/>
    </source>
</evidence>
<accession>A0ABQ2DDL8</accession>
<feature type="DNA-binding region" description="H-T-H motif" evidence="2">
    <location>
        <begin position="44"/>
        <end position="63"/>
    </location>
</feature>
<keyword evidence="1 2" id="KW-0238">DNA-binding</keyword>
<feature type="region of interest" description="Disordered" evidence="3">
    <location>
        <begin position="1"/>
        <end position="26"/>
    </location>
</feature>
<gene>
    <name evidence="5" type="ORF">GCM10007173_08390</name>
</gene>
<feature type="domain" description="HTH tetR-type" evidence="4">
    <location>
        <begin position="21"/>
        <end position="70"/>
    </location>
</feature>
<dbReference type="InterPro" id="IPR001647">
    <property type="entry name" value="HTH_TetR"/>
</dbReference>
<protein>
    <recommendedName>
        <fullName evidence="4">HTH tetR-type domain-containing protein</fullName>
    </recommendedName>
</protein>
<evidence type="ECO:0000313" key="5">
    <source>
        <dbReference type="EMBL" id="GGJ52116.1"/>
    </source>
</evidence>
<evidence type="ECO:0000256" key="2">
    <source>
        <dbReference type="PROSITE-ProRule" id="PRU00335"/>
    </source>
</evidence>
<name>A0ABQ2DDL8_9MICC</name>
<keyword evidence="6" id="KW-1185">Reference proteome</keyword>
<dbReference type="InterPro" id="IPR009057">
    <property type="entry name" value="Homeodomain-like_sf"/>
</dbReference>
<dbReference type="GeneID" id="303303230"/>
<proteinExistence type="predicted"/>